<keyword evidence="2" id="KW-1185">Reference proteome</keyword>
<name>A0A5K1ILC7_9ACTN</name>
<accession>A0A5K1ILC7</accession>
<evidence type="ECO:0000313" key="1">
    <source>
        <dbReference type="EMBL" id="VWL88247.1"/>
    </source>
</evidence>
<dbReference type="AlphaFoldDB" id="A0A5K1ILC7"/>
<organism evidence="1 2">
    <name type="scientific">Collinsella aerofaciens</name>
    <dbReference type="NCBI Taxonomy" id="74426"/>
    <lineage>
        <taxon>Bacteria</taxon>
        <taxon>Bacillati</taxon>
        <taxon>Actinomycetota</taxon>
        <taxon>Coriobacteriia</taxon>
        <taxon>Coriobacteriales</taxon>
        <taxon>Coriobacteriaceae</taxon>
        <taxon>Collinsella</taxon>
    </lineage>
</organism>
<proteinExistence type="predicted"/>
<dbReference type="EMBL" id="CABWIE010000004">
    <property type="protein sequence ID" value="VWL88247.1"/>
    <property type="molecule type" value="Genomic_DNA"/>
</dbReference>
<reference evidence="1 2" key="1">
    <citation type="submission" date="2019-10" db="EMBL/GenBank/DDBJ databases">
        <authorList>
            <person name="Wolf R A."/>
        </authorList>
    </citation>
    <scope>NUCLEOTIDE SEQUENCE [LARGE SCALE GENOMIC DNA]</scope>
    <source>
        <strain evidence="1">Collinsella_aerofaciens_MC2</strain>
    </source>
</reference>
<protein>
    <submittedName>
        <fullName evidence="1">Uncharacterized protein</fullName>
    </submittedName>
</protein>
<sequence length="87" mass="9732">MTPNILVPESLTFSPGPLIEVSNDKDQDVCNAQNGSKVMIARNYIATQRVPICPYSRTNQECSNRFSNDNKHGDNYCMPLITAAKQR</sequence>
<evidence type="ECO:0000313" key="2">
    <source>
        <dbReference type="Proteomes" id="UP000361836"/>
    </source>
</evidence>
<gene>
    <name evidence="1" type="ORF">KCJAJFAP_01605</name>
</gene>
<dbReference type="Proteomes" id="UP000361836">
    <property type="component" value="Unassembled WGS sequence"/>
</dbReference>